<evidence type="ECO:0000256" key="11">
    <source>
        <dbReference type="ARBA" id="ARBA00022989"/>
    </source>
</evidence>
<keyword evidence="19" id="KW-1185">Reference proteome</keyword>
<dbReference type="InterPro" id="IPR012338">
    <property type="entry name" value="Beta-lactam/transpept-like"/>
</dbReference>
<keyword evidence="11 15" id="KW-1133">Transmembrane helix</keyword>
<evidence type="ECO:0000256" key="2">
    <source>
        <dbReference type="ARBA" id="ARBA00004236"/>
    </source>
</evidence>
<evidence type="ECO:0000256" key="7">
    <source>
        <dbReference type="ARBA" id="ARBA00022692"/>
    </source>
</evidence>
<dbReference type="GO" id="GO:0005886">
    <property type="term" value="C:plasma membrane"/>
    <property type="evidence" value="ECO:0007669"/>
    <property type="project" value="UniProtKB-SubCell"/>
</dbReference>
<reference evidence="18" key="1">
    <citation type="submission" date="2021-01" db="EMBL/GenBank/DDBJ databases">
        <title>Genomic Encyclopedia of Type Strains, Phase IV (KMG-IV): sequencing the most valuable type-strain genomes for metagenomic binning, comparative biology and taxonomic classification.</title>
        <authorList>
            <person name="Goeker M."/>
        </authorList>
    </citation>
    <scope>NUCLEOTIDE SEQUENCE</scope>
    <source>
        <strain evidence="18">DSM 23230</strain>
    </source>
</reference>
<evidence type="ECO:0000256" key="4">
    <source>
        <dbReference type="ARBA" id="ARBA00022475"/>
    </source>
</evidence>
<dbReference type="AlphaFoldDB" id="A0A938XR56"/>
<evidence type="ECO:0000256" key="1">
    <source>
        <dbReference type="ARBA" id="ARBA00004167"/>
    </source>
</evidence>
<dbReference type="InterPro" id="IPR050515">
    <property type="entry name" value="Beta-lactam/transpept"/>
</dbReference>
<dbReference type="InterPro" id="IPR005311">
    <property type="entry name" value="PBP_dimer"/>
</dbReference>
<dbReference type="GO" id="GO:0009252">
    <property type="term" value="P:peptidoglycan biosynthetic process"/>
    <property type="evidence" value="ECO:0007669"/>
    <property type="project" value="UniProtKB-KW"/>
</dbReference>
<keyword evidence="9" id="KW-0133">Cell shape</keyword>
<evidence type="ECO:0000259" key="16">
    <source>
        <dbReference type="Pfam" id="PF00905"/>
    </source>
</evidence>
<dbReference type="RefSeq" id="WP_338035323.1">
    <property type="nucleotide sequence ID" value="NZ_JAFBDQ010000004.1"/>
</dbReference>
<comment type="similarity">
    <text evidence="3">Belongs to the transpeptidase family.</text>
</comment>
<evidence type="ECO:0000256" key="6">
    <source>
        <dbReference type="ARBA" id="ARBA00022670"/>
    </source>
</evidence>
<dbReference type="InterPro" id="IPR001460">
    <property type="entry name" value="PCN-bd_Tpept"/>
</dbReference>
<evidence type="ECO:0000256" key="10">
    <source>
        <dbReference type="ARBA" id="ARBA00022984"/>
    </source>
</evidence>
<feature type="transmembrane region" description="Helical" evidence="15">
    <location>
        <begin position="12"/>
        <end position="31"/>
    </location>
</feature>
<evidence type="ECO:0000313" key="18">
    <source>
        <dbReference type="EMBL" id="MBM7556184.1"/>
    </source>
</evidence>
<accession>A0A938XR56</accession>
<keyword evidence="4" id="KW-1003">Cell membrane</keyword>
<evidence type="ECO:0000259" key="17">
    <source>
        <dbReference type="Pfam" id="PF03717"/>
    </source>
</evidence>
<keyword evidence="7 15" id="KW-0812">Transmembrane</keyword>
<feature type="domain" description="Penicillin-binding protein dimerisation" evidence="17">
    <location>
        <begin position="53"/>
        <end position="220"/>
    </location>
</feature>
<comment type="caution">
    <text evidence="18">The sequence shown here is derived from an EMBL/GenBank/DDBJ whole genome shotgun (WGS) entry which is preliminary data.</text>
</comment>
<dbReference type="Pfam" id="PF03717">
    <property type="entry name" value="PBP_dimer"/>
    <property type="match status" value="1"/>
</dbReference>
<dbReference type="GO" id="GO:0009002">
    <property type="term" value="F:serine-type D-Ala-D-Ala carboxypeptidase activity"/>
    <property type="evidence" value="ECO:0007669"/>
    <property type="project" value="InterPro"/>
</dbReference>
<feature type="compositionally biased region" description="Basic and acidic residues" evidence="14">
    <location>
        <begin position="257"/>
        <end position="268"/>
    </location>
</feature>
<dbReference type="PANTHER" id="PTHR30627">
    <property type="entry name" value="PEPTIDOGLYCAN D,D-TRANSPEPTIDASE"/>
    <property type="match status" value="1"/>
</dbReference>
<dbReference type="Gene3D" id="3.90.1310.10">
    <property type="entry name" value="Penicillin-binding protein 2a (Domain 2)"/>
    <property type="match status" value="1"/>
</dbReference>
<dbReference type="GO" id="GO:0071972">
    <property type="term" value="F:peptidoglycan L,D-transpeptidase activity"/>
    <property type="evidence" value="ECO:0007669"/>
    <property type="project" value="TreeGrafter"/>
</dbReference>
<proteinExistence type="inferred from homology"/>
<dbReference type="Pfam" id="PF00905">
    <property type="entry name" value="Transpeptidase"/>
    <property type="match status" value="1"/>
</dbReference>
<keyword evidence="8" id="KW-0378">Hydrolase</keyword>
<dbReference type="Gene3D" id="3.40.710.10">
    <property type="entry name" value="DD-peptidase/beta-lactamase superfamily"/>
    <property type="match status" value="1"/>
</dbReference>
<dbReference type="GO" id="GO:0006508">
    <property type="term" value="P:proteolysis"/>
    <property type="evidence" value="ECO:0007669"/>
    <property type="project" value="UniProtKB-KW"/>
</dbReference>
<gene>
    <name evidence="18" type="ORF">JOC47_001020</name>
</gene>
<keyword evidence="12 15" id="KW-0472">Membrane</keyword>
<dbReference type="SUPFAM" id="SSF56601">
    <property type="entry name" value="beta-lactamase/transpeptidase-like"/>
    <property type="match status" value="1"/>
</dbReference>
<evidence type="ECO:0000256" key="3">
    <source>
        <dbReference type="ARBA" id="ARBA00007171"/>
    </source>
</evidence>
<keyword evidence="5" id="KW-0997">Cell inner membrane</keyword>
<dbReference type="Gene3D" id="3.30.1390.30">
    <property type="entry name" value="Penicillin-binding protein 2a, domain 3"/>
    <property type="match status" value="1"/>
</dbReference>
<dbReference type="GO" id="GO:0008360">
    <property type="term" value="P:regulation of cell shape"/>
    <property type="evidence" value="ECO:0007669"/>
    <property type="project" value="UniProtKB-KW"/>
</dbReference>
<dbReference type="Proteomes" id="UP000774000">
    <property type="component" value="Unassembled WGS sequence"/>
</dbReference>
<evidence type="ECO:0000256" key="12">
    <source>
        <dbReference type="ARBA" id="ARBA00023136"/>
    </source>
</evidence>
<feature type="domain" description="Penicillin-binding protein transpeptidase" evidence="16">
    <location>
        <begin position="282"/>
        <end position="609"/>
    </location>
</feature>
<dbReference type="SUPFAM" id="SSF56519">
    <property type="entry name" value="Penicillin binding protein dimerisation domain"/>
    <property type="match status" value="1"/>
</dbReference>
<evidence type="ECO:0000256" key="8">
    <source>
        <dbReference type="ARBA" id="ARBA00022801"/>
    </source>
</evidence>
<dbReference type="EMBL" id="JAFBDQ010000004">
    <property type="protein sequence ID" value="MBM7556184.1"/>
    <property type="molecule type" value="Genomic_DNA"/>
</dbReference>
<dbReference type="GO" id="GO:0071555">
    <property type="term" value="P:cell wall organization"/>
    <property type="evidence" value="ECO:0007669"/>
    <property type="project" value="UniProtKB-KW"/>
</dbReference>
<evidence type="ECO:0000313" key="19">
    <source>
        <dbReference type="Proteomes" id="UP000774000"/>
    </source>
</evidence>
<evidence type="ECO:0000256" key="15">
    <source>
        <dbReference type="SAM" id="Phobius"/>
    </source>
</evidence>
<evidence type="ECO:0000256" key="13">
    <source>
        <dbReference type="ARBA" id="ARBA00023316"/>
    </source>
</evidence>
<keyword evidence="13" id="KW-0961">Cell wall biogenesis/degradation</keyword>
<protein>
    <submittedName>
        <fullName evidence="18">Penicillin-binding protein 2</fullName>
    </submittedName>
</protein>
<evidence type="ECO:0000256" key="9">
    <source>
        <dbReference type="ARBA" id="ARBA00022960"/>
    </source>
</evidence>
<dbReference type="InterPro" id="IPR017790">
    <property type="entry name" value="Penicillin-binding_protein_2"/>
</dbReference>
<dbReference type="PANTHER" id="PTHR30627:SF2">
    <property type="entry name" value="PEPTIDOGLYCAN D,D-TRANSPEPTIDASE MRDA"/>
    <property type="match status" value="1"/>
</dbReference>
<comment type="subcellular location">
    <subcellularLocation>
        <location evidence="2">Cell membrane</location>
    </subcellularLocation>
    <subcellularLocation>
        <location evidence="1">Membrane</location>
        <topology evidence="1">Single-pass membrane protein</topology>
    </subcellularLocation>
</comment>
<dbReference type="NCBIfam" id="TIGR03423">
    <property type="entry name" value="pbp2_mrdA"/>
    <property type="match status" value="1"/>
</dbReference>
<keyword evidence="6" id="KW-0645">Protease</keyword>
<dbReference type="GO" id="GO:0008658">
    <property type="term" value="F:penicillin binding"/>
    <property type="evidence" value="ECO:0007669"/>
    <property type="project" value="InterPro"/>
</dbReference>
<feature type="region of interest" description="Disordered" evidence="14">
    <location>
        <begin position="257"/>
        <end position="283"/>
    </location>
</feature>
<name>A0A938XR56_9FIRM</name>
<sequence length="624" mass="70005">MKRKKDNKRIYYFGIGLLILFLILGIKLYHLQIYKYDKFRSLSEGNRTAVIPISPPRGYIYDRNKKVLVSNKLTYTLSVIPDKVENLDNLSNELSQIVDLSQTEIREKINSNSSTEPVKIKRDISREVLILLEENKSELPGLIIEETPIREYVYKDLASHVLGYVGEISAAELKKYSSQIYSSRDIIGKTGLELFYEKYLRGEEGAKLIEVNNLGQKVKTLAVEEPTQGNSLILNLDYDLQKFAEKTLQQQIQKLTERAKKNQKKPQEELDEDAITKPPKGGSVIISNPDDGSILAMANYPSYDLSLFSGPISNKKWQQLNQNPLHPLLNRATNTSAPSGSIFKIVTAGAALEELGIEKDDMFYDPGYFKVGGVEFKNWYPGGQGDISFVDAIAWSNNTVFFKLGYRLYKKDKTLLQSYAHEFGLGSKTQIDLNNEAKGLVPGPKWRKNYFDKRANQIWYPGYTINLSIGQGNLRVSPIQISSLINSVANGGQLYQPLLVDKIIDPQGEVVKNLKAKLFNEIPVSDEHLKIIKQGLKGVTTYGTARRSFSELPVTAAGKTGTAQTGSNRPNHGWFAGFAPVDDPEISIVVFIEYGSSSSNTLPIAKNIIKEYFDTQSEKKAETE</sequence>
<evidence type="ECO:0000256" key="14">
    <source>
        <dbReference type="SAM" id="MobiDB-lite"/>
    </source>
</evidence>
<dbReference type="InterPro" id="IPR036138">
    <property type="entry name" value="PBP_dimer_sf"/>
</dbReference>
<keyword evidence="10" id="KW-0573">Peptidoglycan synthesis</keyword>
<evidence type="ECO:0000256" key="5">
    <source>
        <dbReference type="ARBA" id="ARBA00022519"/>
    </source>
</evidence>
<organism evidence="18 19">
    <name type="scientific">Halanaerobacter jeridensis</name>
    <dbReference type="NCBI Taxonomy" id="706427"/>
    <lineage>
        <taxon>Bacteria</taxon>
        <taxon>Bacillati</taxon>
        <taxon>Bacillota</taxon>
        <taxon>Clostridia</taxon>
        <taxon>Halanaerobiales</taxon>
        <taxon>Halobacteroidaceae</taxon>
        <taxon>Halanaerobacter</taxon>
    </lineage>
</organism>